<feature type="non-terminal residue" evidence="1">
    <location>
        <position position="1"/>
    </location>
</feature>
<accession>A0A0F9L4Y4</accession>
<protein>
    <submittedName>
        <fullName evidence="1">Uncharacterized protein</fullName>
    </submittedName>
</protein>
<evidence type="ECO:0000313" key="1">
    <source>
        <dbReference type="EMBL" id="KKM89879.1"/>
    </source>
</evidence>
<gene>
    <name evidence="1" type="ORF">LCGC14_1244380</name>
</gene>
<proteinExistence type="predicted"/>
<sequence>RQLAEAVKTGKEHVCITAALADALAVQAIEYAEVLVARRAKKDKD</sequence>
<reference evidence="1" key="1">
    <citation type="journal article" date="2015" name="Nature">
        <title>Complex archaea that bridge the gap between prokaryotes and eukaryotes.</title>
        <authorList>
            <person name="Spang A."/>
            <person name="Saw J.H."/>
            <person name="Jorgensen S.L."/>
            <person name="Zaremba-Niedzwiedzka K."/>
            <person name="Martijn J."/>
            <person name="Lind A.E."/>
            <person name="van Eijk R."/>
            <person name="Schleper C."/>
            <person name="Guy L."/>
            <person name="Ettema T.J."/>
        </authorList>
    </citation>
    <scope>NUCLEOTIDE SEQUENCE</scope>
</reference>
<organism evidence="1">
    <name type="scientific">marine sediment metagenome</name>
    <dbReference type="NCBI Taxonomy" id="412755"/>
    <lineage>
        <taxon>unclassified sequences</taxon>
        <taxon>metagenomes</taxon>
        <taxon>ecological metagenomes</taxon>
    </lineage>
</organism>
<name>A0A0F9L4Y4_9ZZZZ</name>
<dbReference type="EMBL" id="LAZR01006753">
    <property type="protein sequence ID" value="KKM89879.1"/>
    <property type="molecule type" value="Genomic_DNA"/>
</dbReference>
<comment type="caution">
    <text evidence="1">The sequence shown here is derived from an EMBL/GenBank/DDBJ whole genome shotgun (WGS) entry which is preliminary data.</text>
</comment>
<dbReference type="AlphaFoldDB" id="A0A0F9L4Y4"/>